<protein>
    <submittedName>
        <fullName evidence="6">Alpha/Beta hydrolase protein</fullName>
    </submittedName>
</protein>
<name>A0A9P9HC02_FUSRE</name>
<dbReference type="GeneID" id="70217553"/>
<dbReference type="OrthoDB" id="7130006at2759"/>
<proteinExistence type="inferred from homology"/>
<reference evidence="6" key="1">
    <citation type="journal article" date="2021" name="Nat. Commun.">
        <title>Genetic determinants of endophytism in the Arabidopsis root mycobiome.</title>
        <authorList>
            <person name="Mesny F."/>
            <person name="Miyauchi S."/>
            <person name="Thiergart T."/>
            <person name="Pickel B."/>
            <person name="Atanasova L."/>
            <person name="Karlsson M."/>
            <person name="Huettel B."/>
            <person name="Barry K.W."/>
            <person name="Haridas S."/>
            <person name="Chen C."/>
            <person name="Bauer D."/>
            <person name="Andreopoulos W."/>
            <person name="Pangilinan J."/>
            <person name="LaButti K."/>
            <person name="Riley R."/>
            <person name="Lipzen A."/>
            <person name="Clum A."/>
            <person name="Drula E."/>
            <person name="Henrissat B."/>
            <person name="Kohler A."/>
            <person name="Grigoriev I.V."/>
            <person name="Martin F.M."/>
            <person name="Hacquard S."/>
        </authorList>
    </citation>
    <scope>NUCLEOTIDE SEQUENCE</scope>
    <source>
        <strain evidence="6">MPI-CAGE-AT-0023</strain>
    </source>
</reference>
<dbReference type="AlphaFoldDB" id="A0A9P9HC02"/>
<keyword evidence="7" id="KW-1185">Reference proteome</keyword>
<dbReference type="PANTHER" id="PTHR21661">
    <property type="entry name" value="EPOXIDE HYDROLASE 1-RELATED"/>
    <property type="match status" value="1"/>
</dbReference>
<dbReference type="Pfam" id="PF06441">
    <property type="entry name" value="EHN"/>
    <property type="match status" value="1"/>
</dbReference>
<evidence type="ECO:0000256" key="3">
    <source>
        <dbReference type="ARBA" id="ARBA00022801"/>
    </source>
</evidence>
<feature type="active site" description="Nucleophile" evidence="4">
    <location>
        <position position="185"/>
    </location>
</feature>
<comment type="caution">
    <text evidence="6">The sequence shown here is derived from an EMBL/GenBank/DDBJ whole genome shotgun (WGS) entry which is preliminary data.</text>
</comment>
<evidence type="ECO:0000256" key="1">
    <source>
        <dbReference type="ARBA" id="ARBA00010088"/>
    </source>
</evidence>
<accession>A0A9P9HC02</accession>
<dbReference type="SUPFAM" id="SSF53474">
    <property type="entry name" value="alpha/beta-Hydrolases"/>
    <property type="match status" value="1"/>
</dbReference>
<dbReference type="InterPro" id="IPR000639">
    <property type="entry name" value="Epox_hydrolase-like"/>
</dbReference>
<dbReference type="RefSeq" id="XP_046049966.1">
    <property type="nucleotide sequence ID" value="XM_046187599.1"/>
</dbReference>
<dbReference type="EMBL" id="JAGMUX010000007">
    <property type="protein sequence ID" value="KAH7253719.1"/>
    <property type="molecule type" value="Genomic_DNA"/>
</dbReference>
<dbReference type="Gene3D" id="3.40.50.1820">
    <property type="entry name" value="alpha/beta hydrolase"/>
    <property type="match status" value="1"/>
</dbReference>
<dbReference type="Proteomes" id="UP000720189">
    <property type="component" value="Unassembled WGS sequence"/>
</dbReference>
<dbReference type="GO" id="GO:0004301">
    <property type="term" value="F:epoxide hydrolase activity"/>
    <property type="evidence" value="ECO:0007669"/>
    <property type="project" value="TreeGrafter"/>
</dbReference>
<evidence type="ECO:0000313" key="7">
    <source>
        <dbReference type="Proteomes" id="UP000720189"/>
    </source>
</evidence>
<dbReference type="GO" id="GO:0097176">
    <property type="term" value="P:epoxide metabolic process"/>
    <property type="evidence" value="ECO:0007669"/>
    <property type="project" value="TreeGrafter"/>
</dbReference>
<dbReference type="PANTHER" id="PTHR21661:SF35">
    <property type="entry name" value="EPOXIDE HYDROLASE"/>
    <property type="match status" value="1"/>
</dbReference>
<dbReference type="PRINTS" id="PR00412">
    <property type="entry name" value="EPOXHYDRLASE"/>
</dbReference>
<dbReference type="InterPro" id="IPR029058">
    <property type="entry name" value="AB_hydrolase_fold"/>
</dbReference>
<feature type="domain" description="Epoxide hydrolase N-terminal" evidence="5">
    <location>
        <begin position="10"/>
        <end position="114"/>
    </location>
</feature>
<dbReference type="InterPro" id="IPR010497">
    <property type="entry name" value="Epoxide_hydro_N"/>
</dbReference>
<gene>
    <name evidence="6" type="ORF">BKA55DRAFT_510425</name>
</gene>
<keyword evidence="2" id="KW-0058">Aromatic hydrocarbons catabolism</keyword>
<organism evidence="6 7">
    <name type="scientific">Fusarium redolens</name>
    <dbReference type="NCBI Taxonomy" id="48865"/>
    <lineage>
        <taxon>Eukaryota</taxon>
        <taxon>Fungi</taxon>
        <taxon>Dikarya</taxon>
        <taxon>Ascomycota</taxon>
        <taxon>Pezizomycotina</taxon>
        <taxon>Sordariomycetes</taxon>
        <taxon>Hypocreomycetidae</taxon>
        <taxon>Hypocreales</taxon>
        <taxon>Nectriaceae</taxon>
        <taxon>Fusarium</taxon>
        <taxon>Fusarium redolens species complex</taxon>
    </lineage>
</organism>
<feature type="active site" description="Proton donor" evidence="4">
    <location>
        <position position="314"/>
    </location>
</feature>
<feature type="active site" description="Proton acceptor" evidence="4">
    <location>
        <position position="365"/>
    </location>
</feature>
<keyword evidence="3 6" id="KW-0378">Hydrolase</keyword>
<evidence type="ECO:0000256" key="4">
    <source>
        <dbReference type="PIRSR" id="PIRSR001112-1"/>
    </source>
</evidence>
<evidence type="ECO:0000313" key="6">
    <source>
        <dbReference type="EMBL" id="KAH7253719.1"/>
    </source>
</evidence>
<dbReference type="InterPro" id="IPR016292">
    <property type="entry name" value="Epoxide_hydrolase"/>
</dbReference>
<evidence type="ECO:0000259" key="5">
    <source>
        <dbReference type="Pfam" id="PF06441"/>
    </source>
</evidence>
<comment type="similarity">
    <text evidence="1">Belongs to the peptidase S33 family.</text>
</comment>
<evidence type="ECO:0000256" key="2">
    <source>
        <dbReference type="ARBA" id="ARBA00022797"/>
    </source>
</evidence>
<sequence>MASQTSSSVRRFKLAIPQSALDDLQTRLRLTRWPDKETVSDWSQGVPLATIQNLCEYWQKDYDWRKCEKLLNSYPQFTTTIDGVEIYFLHIRSKHRDVLPLLITHGWPGSVLEFRHIIDKLVDPEAHGGSAEDAFHLVIPALPGYAFSGKPKENGWDHQRTARAWAELMHRLGYAGSGWVAQGGDWGAFVVASLGQQRPKGLKSVHFNSIFFDPKKEVKIPIQDKKGEDRAMYFDSRRDAGFRGYSLQQSTKPQTIGYGLADSPVAQAAWIYEKFRDWSHHDGDVEDVFGKDEMLDTIMLYWLSNSAASSARYYWECGSATTALPVDIPVGVSWFGGDNSYGPREWCERYYKNIVYWNETERGGHFAAWEQPDLFVEEIRNWRRKIG</sequence>
<dbReference type="PIRSF" id="PIRSF001112">
    <property type="entry name" value="Epoxide_hydrolase"/>
    <property type="match status" value="1"/>
</dbReference>